<dbReference type="Pfam" id="PF00076">
    <property type="entry name" value="RRM_1"/>
    <property type="match status" value="1"/>
</dbReference>
<evidence type="ECO:0000313" key="5">
    <source>
        <dbReference type="EMBL" id="CAK0836907.1"/>
    </source>
</evidence>
<protein>
    <recommendedName>
        <fullName evidence="4">RRM domain-containing protein</fullName>
    </recommendedName>
</protein>
<comment type="caution">
    <text evidence="5">The sequence shown here is derived from an EMBL/GenBank/DDBJ whole genome shotgun (WGS) entry which is preliminary data.</text>
</comment>
<feature type="non-terminal residue" evidence="5">
    <location>
        <position position="204"/>
    </location>
</feature>
<dbReference type="InterPro" id="IPR000504">
    <property type="entry name" value="RRM_dom"/>
</dbReference>
<dbReference type="InterPro" id="IPR052462">
    <property type="entry name" value="SLIRP/GR-RBP-like"/>
</dbReference>
<proteinExistence type="predicted"/>
<organism evidence="5 6">
    <name type="scientific">Prorocentrum cordatum</name>
    <dbReference type="NCBI Taxonomy" id="2364126"/>
    <lineage>
        <taxon>Eukaryota</taxon>
        <taxon>Sar</taxon>
        <taxon>Alveolata</taxon>
        <taxon>Dinophyceae</taxon>
        <taxon>Prorocentrales</taxon>
        <taxon>Prorocentraceae</taxon>
        <taxon>Prorocentrum</taxon>
    </lineage>
</organism>
<evidence type="ECO:0000313" key="6">
    <source>
        <dbReference type="Proteomes" id="UP001189429"/>
    </source>
</evidence>
<dbReference type="PANTHER" id="PTHR48027">
    <property type="entry name" value="HETEROGENEOUS NUCLEAR RIBONUCLEOPROTEIN 87F-RELATED"/>
    <property type="match status" value="1"/>
</dbReference>
<evidence type="ECO:0000256" key="2">
    <source>
        <dbReference type="PROSITE-ProRule" id="PRU00176"/>
    </source>
</evidence>
<dbReference type="SUPFAM" id="SSF54928">
    <property type="entry name" value="RNA-binding domain, RBD"/>
    <property type="match status" value="1"/>
</dbReference>
<dbReference type="SMART" id="SM00360">
    <property type="entry name" value="RRM"/>
    <property type="match status" value="1"/>
</dbReference>
<sequence length="204" mass="20916">MASHANLHVGSLPDGIDEALFRSLFEGCGSIVSTKLFADRGFGFVKMSSMEEAQRAIEVVNRATVLGSTLTVKLAAHDGTKGHAKGDGGSGKDGPGGMAGPAARMPGAAAGEVTSCRASRASRSGLGACRSTSPTSCWPRGSASTAACGGRRCCPPRRGRRMPPRSSRRAPRRTPSFPSFLAALTCSPGTSRRGSPRPSPSSSP</sequence>
<feature type="domain" description="RRM" evidence="4">
    <location>
        <begin position="5"/>
        <end position="77"/>
    </location>
</feature>
<evidence type="ECO:0000259" key="4">
    <source>
        <dbReference type="PROSITE" id="PS50102"/>
    </source>
</evidence>
<dbReference type="Gene3D" id="3.30.70.330">
    <property type="match status" value="1"/>
</dbReference>
<name>A0ABN9SWK8_9DINO</name>
<feature type="compositionally biased region" description="Basic residues" evidence="3">
    <location>
        <begin position="154"/>
        <end position="172"/>
    </location>
</feature>
<dbReference type="PROSITE" id="PS50102">
    <property type="entry name" value="RRM"/>
    <property type="match status" value="1"/>
</dbReference>
<reference evidence="5" key="1">
    <citation type="submission" date="2023-10" db="EMBL/GenBank/DDBJ databases">
        <authorList>
            <person name="Chen Y."/>
            <person name="Shah S."/>
            <person name="Dougan E. K."/>
            <person name="Thang M."/>
            <person name="Chan C."/>
        </authorList>
    </citation>
    <scope>NUCLEOTIDE SEQUENCE [LARGE SCALE GENOMIC DNA]</scope>
</reference>
<dbReference type="InterPro" id="IPR035979">
    <property type="entry name" value="RBD_domain_sf"/>
</dbReference>
<dbReference type="EMBL" id="CAUYUJ010013903">
    <property type="protein sequence ID" value="CAK0836907.1"/>
    <property type="molecule type" value="Genomic_DNA"/>
</dbReference>
<feature type="compositionally biased region" description="Gly residues" evidence="3">
    <location>
        <begin position="87"/>
        <end position="99"/>
    </location>
</feature>
<evidence type="ECO:0000256" key="1">
    <source>
        <dbReference type="ARBA" id="ARBA00022884"/>
    </source>
</evidence>
<accession>A0ABN9SWK8</accession>
<evidence type="ECO:0000256" key="3">
    <source>
        <dbReference type="SAM" id="MobiDB-lite"/>
    </source>
</evidence>
<dbReference type="Proteomes" id="UP001189429">
    <property type="component" value="Unassembled WGS sequence"/>
</dbReference>
<feature type="region of interest" description="Disordered" evidence="3">
    <location>
        <begin position="124"/>
        <end position="204"/>
    </location>
</feature>
<gene>
    <name evidence="5" type="ORF">PCOR1329_LOCUS33264</name>
</gene>
<dbReference type="CDD" id="cd00590">
    <property type="entry name" value="RRM_SF"/>
    <property type="match status" value="1"/>
</dbReference>
<feature type="region of interest" description="Disordered" evidence="3">
    <location>
        <begin position="79"/>
        <end position="105"/>
    </location>
</feature>
<keyword evidence="1 2" id="KW-0694">RNA-binding</keyword>
<keyword evidence="6" id="KW-1185">Reference proteome</keyword>
<dbReference type="InterPro" id="IPR012677">
    <property type="entry name" value="Nucleotide-bd_a/b_plait_sf"/>
</dbReference>